<dbReference type="GO" id="GO:0044177">
    <property type="term" value="C:host cell Golgi apparatus"/>
    <property type="evidence" value="ECO:0007669"/>
    <property type="project" value="UniProtKB-SubCell"/>
</dbReference>
<keyword evidence="7" id="KW-1032">Host cell membrane</keyword>
<keyword evidence="16" id="KW-0325">Glycoprotein</keyword>
<reference evidence="23" key="6">
    <citation type="journal article" date="2010" name="Intervirology">
        <title>Characterization of duck enteritis virus US6, US7 and US8 gene.</title>
        <authorList>
            <person name="Zhao Y."/>
            <person name="Wang J.W."/>
        </authorList>
    </citation>
    <scope>NUCLEOTIDE SEQUENCE</scope>
    <source>
        <strain evidence="23">C-KCE</strain>
    </source>
</reference>
<evidence type="ECO:0000313" key="22">
    <source>
        <dbReference type="EMBL" id="ABW35297.1"/>
    </source>
</evidence>
<sequence>MMVTFISTAVCIITCMLNCCIADYHQVIGTTGQDVTLEPKIRDKLPTIVGSRFKEAWSFTKTTECKAVAPAYICLDTIYCFSDLVMDKDCDYHGHMTVPLGIAYYTVHENSALTELDHAYFTRDSNVYPILGANIRGVKITNSTEANEGLYLLHARINDSSYFRTEVFLLTLKDGALKPTAMPMPTYAPITPKHMDAEAIISLYKTVLFHAGEDMNVTADLSIYHIQGPYNMTIQWFMKPIVDNTCPILSLYEPCLFHPSERECLFPENANCAFASTLNASIVGERKISNCNETGAGWASCQSEQLDGDNNAAIQVMQKGIGLRLTNPQNTDSGLYVVIITIDDKITSWAYTLLSTIDLFVGVTIETHKPAIAEDTMLKSTESTPGRGTHDGRSGLFVVGLGVLGVVTIIILAVSSIFLTTKFLRARARSKSNGIKNAYGSYYNSLPGVEPYSDSDCENGGDFSDDSFENEFSVPPYPHEQRASKSSFRI</sequence>
<reference evidence="24" key="2">
    <citation type="submission" date="2008-04" db="EMBL/GenBank/DDBJ databases">
        <title>Cloning and analyzing of genes of US region in duck enteritis virus.</title>
        <authorList>
            <person name="Zhao Y."/>
            <person name="Liu F.Y."/>
            <person name="Ma B."/>
            <person name="Wang J.W."/>
        </authorList>
    </citation>
    <scope>NUCLEOTIDE SEQUENCE</scope>
    <source>
        <strain evidence="24">C-KCE</strain>
    </source>
</reference>
<evidence type="ECO:0000256" key="18">
    <source>
        <dbReference type="SAM" id="MobiDB-lite"/>
    </source>
</evidence>
<dbReference type="GO" id="GO:0019031">
    <property type="term" value="C:viral envelope"/>
    <property type="evidence" value="ECO:0007669"/>
    <property type="project" value="UniProtKB-KW"/>
</dbReference>
<keyword evidence="13 19" id="KW-1133">Transmembrane helix</keyword>
<keyword evidence="12" id="KW-0261">Viral envelope protein</keyword>
<dbReference type="InterPro" id="IPR013783">
    <property type="entry name" value="Ig-like_fold"/>
</dbReference>
<keyword evidence="8 19" id="KW-0812">Transmembrane</keyword>
<dbReference type="SMR" id="C6ZD38"/>
<evidence type="ECO:0000313" key="28">
    <source>
        <dbReference type="EMBL" id="AGA17867.1"/>
    </source>
</evidence>
<keyword evidence="9" id="KW-1040">Host Golgi apparatus</keyword>
<dbReference type="EMBL" id="JQ673560">
    <property type="protein sequence ID" value="AGA17867.1"/>
    <property type="molecule type" value="Genomic_DNA"/>
</dbReference>
<dbReference type="RefSeq" id="YP_003084436.1">
    <property type="nucleotide sequence ID" value="NC_013036.1"/>
</dbReference>
<evidence type="ECO:0000313" key="29">
    <source>
        <dbReference type="EMBL" id="AGS78735.1"/>
    </source>
</evidence>
<evidence type="ECO:0000256" key="8">
    <source>
        <dbReference type="ARBA" id="ARBA00022692"/>
    </source>
</evidence>
<evidence type="ECO:0000313" key="27">
    <source>
        <dbReference type="EMBL" id="AFC61897.1"/>
    </source>
</evidence>
<evidence type="ECO:0000256" key="19">
    <source>
        <dbReference type="SAM" id="Phobius"/>
    </source>
</evidence>
<feature type="domain" description="Envelope glycoprotein E Fc-binding" evidence="20">
    <location>
        <begin position="198"/>
        <end position="370"/>
    </location>
</feature>
<evidence type="ECO:0000256" key="17">
    <source>
        <dbReference type="ARBA" id="ARBA00025134"/>
    </source>
</evidence>
<protein>
    <recommendedName>
        <fullName evidence="6">Envelope glycoprotein E</fullName>
    </recommendedName>
</protein>
<dbReference type="Pfam" id="PF20418">
    <property type="entry name" value="Herpes_gE_N"/>
    <property type="match status" value="1"/>
</dbReference>
<dbReference type="Proteomes" id="UP000135812">
    <property type="component" value="Genome"/>
</dbReference>
<evidence type="ECO:0000256" key="16">
    <source>
        <dbReference type="ARBA" id="ARBA00023180"/>
    </source>
</evidence>
<evidence type="ECO:0000259" key="20">
    <source>
        <dbReference type="Pfam" id="PF02480"/>
    </source>
</evidence>
<reference evidence="28 34" key="10">
    <citation type="journal article" date="2014" name="Virus Genes">
        <title>Comparative genomic sequence analysis between a standard challenge strain and a vaccine strain of duck enteritis virus in China.</title>
        <authorList>
            <person name="Yang C."/>
            <person name="Li Q."/>
            <person name="Li J."/>
            <person name="Zhang G."/>
            <person name="Li H."/>
            <person name="Xia Y."/>
            <person name="Yang H."/>
            <person name="Yu K."/>
        </authorList>
    </citation>
    <scope>NUCLEOTIDE SEQUENCE [LARGE SCALE GENOMIC DNA]</scope>
    <source>
        <strain evidence="28">CV</strain>
    </source>
</reference>
<keyword evidence="10" id="KW-0946">Virion</keyword>
<dbReference type="EMBL" id="JQ647509">
    <property type="protein sequence ID" value="AFC61897.1"/>
    <property type="molecule type" value="Genomic_DNA"/>
</dbReference>
<evidence type="ECO:0000256" key="14">
    <source>
        <dbReference type="ARBA" id="ARBA00023081"/>
    </source>
</evidence>
<dbReference type="EMBL" id="EU082088">
    <property type="protein sequence ID" value="ACT83568.1"/>
    <property type="molecule type" value="Genomic_DNA"/>
</dbReference>
<evidence type="ECO:0000256" key="4">
    <source>
        <dbReference type="ARBA" id="ARBA00004563"/>
    </source>
</evidence>
<dbReference type="Proteomes" id="UP000164963">
    <property type="component" value="Genome"/>
</dbReference>
<dbReference type="GO" id="GO:0055036">
    <property type="term" value="C:virion membrane"/>
    <property type="evidence" value="ECO:0007669"/>
    <property type="project" value="UniProtKB-SubCell"/>
</dbReference>
<keyword evidence="11" id="KW-1043">Host membrane</keyword>
<dbReference type="InterPro" id="IPR036179">
    <property type="entry name" value="Ig-like_dom_sf"/>
</dbReference>
<evidence type="ECO:0000313" key="26">
    <source>
        <dbReference type="EMBL" id="ADU04078.1"/>
    </source>
</evidence>
<dbReference type="Pfam" id="PF02480">
    <property type="entry name" value="Herpes_gE"/>
    <property type="match status" value="1"/>
</dbReference>
<dbReference type="EMBL" id="EU714267">
    <property type="protein sequence ID" value="ACG56278.1"/>
    <property type="molecule type" value="Genomic_DNA"/>
</dbReference>
<dbReference type="Proteomes" id="UP000180937">
    <property type="component" value="Segment"/>
</dbReference>
<evidence type="ECO:0000256" key="2">
    <source>
        <dbReference type="ARBA" id="ARBA00004315"/>
    </source>
</evidence>
<dbReference type="OrthoDB" id="7742at10239"/>
<keyword evidence="15 19" id="KW-0472">Membrane</keyword>
<keyword evidence="14" id="KW-1031">Host cell junction</keyword>
<feature type="domain" description="Envelope glycoprotein E N-terminal" evidence="21">
    <location>
        <begin position="39"/>
        <end position="172"/>
    </location>
</feature>
<accession>C6ZD38</accession>
<proteinExistence type="inferred from homology"/>
<evidence type="ECO:0000256" key="3">
    <source>
        <dbReference type="ARBA" id="ARBA00004402"/>
    </source>
</evidence>
<feature type="transmembrane region" description="Helical" evidence="19">
    <location>
        <begin position="395"/>
        <end position="419"/>
    </location>
</feature>
<evidence type="ECO:0000256" key="7">
    <source>
        <dbReference type="ARBA" id="ARBA00022511"/>
    </source>
</evidence>
<reference evidence="25" key="5">
    <citation type="submission" date="2009-07" db="EMBL/GenBank/DDBJ databases">
        <authorList>
            <person name="Li Y.F."/>
            <person name="Huang B."/>
        </authorList>
    </citation>
    <scope>NUCLEOTIDE SEQUENCE</scope>
    <source>
        <strain evidence="25">VAC</strain>
    </source>
</reference>
<evidence type="ECO:0000256" key="12">
    <source>
        <dbReference type="ARBA" id="ARBA00022879"/>
    </source>
</evidence>
<comment type="function">
    <text evidence="17">In epithelial cells, the heterodimer gE/gI is required for the cell-to-cell spread of the virus, by sorting nascent virions to cell junctions. Once the virus reaches the cell junctions, virus particles can spread to adjacent cells extremely rapidly through interactions with cellular receptors that accumulate at these junctions. Implicated in basolateral spread in polarized cells. In neuronal cells, gE/gI is essential for the anterograde spread of the infection throughout the host nervous system. Together with US9, the heterodimer gE/gI is involved in the sorting and transport of viral structural components toward axon tips.</text>
</comment>
<comment type="similarity">
    <text evidence="5">Belongs to the alphaherpesvirinae glycoprotein E family.</text>
</comment>
<comment type="subcellular location">
    <subcellularLocation>
        <location evidence="1">Host Golgi apparatus</location>
    </subcellularLocation>
    <subcellularLocation>
        <location evidence="2">Host cell junction</location>
    </subcellularLocation>
    <subcellularLocation>
        <location evidence="3">Host cell membrane</location>
        <topology evidence="3">Single-pass type I membrane protein</topology>
    </subcellularLocation>
    <subcellularLocation>
        <location evidence="4">Virion membrane</location>
        <topology evidence="4">Single-pass type I membrane protein</topology>
    </subcellularLocation>
</comment>
<reference evidence="27 32" key="8">
    <citation type="journal article" date="2012" name="J. Virol.">
        <title>Complete genomic sequence of chinese virulent duck enteritis virus.</title>
        <authorList>
            <person name="Wu Y."/>
            <person name="Cheng A."/>
            <person name="Wang M."/>
            <person name="Yang Q."/>
            <person name="Zhu D."/>
            <person name="Jia R."/>
            <person name="Chen S."/>
            <person name="Zhou Y."/>
            <person name="Wang X."/>
            <person name="Chen X."/>
        </authorList>
    </citation>
    <scope>NUCLEOTIDE SEQUENCE [LARGE SCALE GENOMIC DNA]</scope>
    <source>
        <strain evidence="27">CHv</strain>
    </source>
</reference>
<dbReference type="SUPFAM" id="SSF48726">
    <property type="entry name" value="Immunoglobulin"/>
    <property type="match status" value="1"/>
</dbReference>
<reference evidence="29 31" key="9">
    <citation type="journal article" date="2013" name="Genome Announc.">
        <title>Complete genome sequence of an attenuated duck enteritis virus obtained by in vitro serial passage.</title>
        <authorList>
            <person name="Yang C."/>
            <person name="Li J."/>
            <person name="Li Q."/>
            <person name="Li H."/>
            <person name="Xia Y."/>
            <person name="Guo X."/>
            <person name="Yu K."/>
            <person name="Yang H."/>
        </authorList>
    </citation>
    <scope>NUCLEOTIDE SEQUENCE [LARGE SCALE GENOMIC DNA]</scope>
    <source>
        <strain evidence="29">K</strain>
    </source>
</reference>
<evidence type="ECO:0000313" key="24">
    <source>
        <dbReference type="EMBL" id="ACG56278.1"/>
    </source>
</evidence>
<evidence type="ECO:0000256" key="1">
    <source>
        <dbReference type="ARBA" id="ARBA00004136"/>
    </source>
</evidence>
<name>C6ZD38_9ALPH</name>
<dbReference type="Proteomes" id="UP000112239">
    <property type="component" value="Segment"/>
</dbReference>
<evidence type="ECO:0000313" key="31">
    <source>
        <dbReference type="Proteomes" id="UP000112239"/>
    </source>
</evidence>
<evidence type="ECO:0000313" key="25">
    <source>
        <dbReference type="EMBL" id="ACT83568.1"/>
    </source>
</evidence>
<dbReference type="KEGG" id="vg:8223401"/>
<dbReference type="GeneID" id="8223401"/>
<feature type="region of interest" description="Disordered" evidence="18">
    <location>
        <begin position="453"/>
        <end position="490"/>
    </location>
</feature>
<reference evidence="30" key="11">
    <citation type="submission" date="2018-08" db="EMBL/GenBank/DDBJ databases">
        <authorList>
            <person name="Liu R.C."/>
            <person name="Huang Y."/>
        </authorList>
    </citation>
    <scope>NUCLEOTIDE SEQUENCE</scope>
    <source>
        <strain evidence="30">FJ47</strain>
    </source>
</reference>
<reference evidence="24" key="3">
    <citation type="submission" date="2008-04" db="EMBL/GenBank/DDBJ databases">
        <title>Cloning and sequence analysis of duck enteritis virus US10, S3 and US2 genes.</title>
        <authorList>
            <person name="Zhao Y."/>
            <person name="Liu F.Y."/>
            <person name="Ma B."/>
            <person name="Wang J.W."/>
        </authorList>
    </citation>
    <scope>NUCLEOTIDE SEQUENCE</scope>
    <source>
        <strain evidence="24">C-KCE</strain>
    </source>
</reference>
<evidence type="ECO:0000256" key="13">
    <source>
        <dbReference type="ARBA" id="ARBA00022989"/>
    </source>
</evidence>
<reference evidence="26" key="7">
    <citation type="journal article" date="2011" name="Virol. J.">
        <title>Different linkages in the long and short regions of the genomes of duck enteritis virus Clone-03 and VAC Strains.</title>
        <authorList>
            <person name="Liu X."/>
            <person name="Han Z."/>
            <person name="Shao Y."/>
            <person name="Li Y."/>
            <person name="Li H."/>
            <person name="Kong X."/>
            <person name="Liu S."/>
        </authorList>
    </citation>
    <scope>NUCLEOTIDE SEQUENCE</scope>
    <source>
        <strain evidence="26">DEV clone-03</strain>
    </source>
</reference>
<evidence type="ECO:0000259" key="21">
    <source>
        <dbReference type="Pfam" id="PF20418"/>
    </source>
</evidence>
<dbReference type="InterPro" id="IPR046463">
    <property type="entry name" value="Herpes_gE_N"/>
</dbReference>
<evidence type="ECO:0000256" key="11">
    <source>
        <dbReference type="ARBA" id="ARBA00022870"/>
    </source>
</evidence>
<dbReference type="EMBL" id="MH778933">
    <property type="protein sequence ID" value="QCA48070.1"/>
    <property type="molecule type" value="Genomic_DNA"/>
</dbReference>
<gene>
    <name evidence="25" type="primary">US8</name>
    <name evidence="28" type="synonym">DEVCV77</name>
    <name evidence="29" type="synonym">ORF75</name>
</gene>
<dbReference type="EMBL" id="EU621392">
    <property type="protein sequence ID" value="ACD43471.1"/>
    <property type="molecule type" value="Genomic_DNA"/>
</dbReference>
<dbReference type="EMBL" id="KF487736">
    <property type="protein sequence ID" value="AGS78735.1"/>
    <property type="molecule type" value="Genomic_DNA"/>
</dbReference>
<evidence type="ECO:0000256" key="15">
    <source>
        <dbReference type="ARBA" id="ARBA00023136"/>
    </source>
</evidence>
<evidence type="ECO:0000256" key="6">
    <source>
        <dbReference type="ARBA" id="ARBA00013988"/>
    </source>
</evidence>
<evidence type="ECO:0000256" key="10">
    <source>
        <dbReference type="ARBA" id="ARBA00022844"/>
    </source>
</evidence>
<organism evidence="25 33">
    <name type="scientific">anatid alphaherpesvirus 1</name>
    <dbReference type="NCBI Taxonomy" id="104388"/>
    <lineage>
        <taxon>Viruses</taxon>
        <taxon>Duplodnaviria</taxon>
        <taxon>Heunggongvirae</taxon>
        <taxon>Peploviricota</taxon>
        <taxon>Herviviricetes</taxon>
        <taxon>Herpesvirales</taxon>
        <taxon>Orthoherpesviridae</taxon>
        <taxon>Alphaherpesvirinae</taxon>
        <taxon>Mardivirus</taxon>
        <taxon>Mardivirus anatidalpha1</taxon>
    </lineage>
</organism>
<evidence type="ECO:0000256" key="5">
    <source>
        <dbReference type="ARBA" id="ARBA00008101"/>
    </source>
</evidence>
<evidence type="ECO:0000313" key="34">
    <source>
        <dbReference type="Proteomes" id="UP000180937"/>
    </source>
</evidence>
<evidence type="ECO:0000313" key="23">
    <source>
        <dbReference type="EMBL" id="ACD43471.1"/>
    </source>
</evidence>
<evidence type="ECO:0000313" key="32">
    <source>
        <dbReference type="Proteomes" id="UP000135812"/>
    </source>
</evidence>
<evidence type="ECO:0000313" key="30">
    <source>
        <dbReference type="EMBL" id="QCA48070.1"/>
    </source>
</evidence>
<dbReference type="InterPro" id="IPR003404">
    <property type="entry name" value="Herpes_glycopE_Fc"/>
</dbReference>
<evidence type="ECO:0000256" key="9">
    <source>
        <dbReference type="ARBA" id="ARBA00022812"/>
    </source>
</evidence>
<dbReference type="GO" id="GO:0044156">
    <property type="term" value="C:host cell junction"/>
    <property type="evidence" value="ECO:0007669"/>
    <property type="project" value="UniProtKB-SubCell"/>
</dbReference>
<evidence type="ECO:0000313" key="33">
    <source>
        <dbReference type="Proteomes" id="UP000164963"/>
    </source>
</evidence>
<reference evidence="25 33" key="4">
    <citation type="journal article" date="2009" name="Virology">
        <title>Molecular characterization of the genome of duck enteritis virus.</title>
        <authorList>
            <person name="Li Y."/>
            <person name="Huang B."/>
            <person name="Ma X."/>
            <person name="Wu J."/>
            <person name="Li F."/>
            <person name="Ai W."/>
            <person name="Song M."/>
            <person name="Yang H."/>
        </authorList>
    </citation>
    <scope>NUCLEOTIDE SEQUENCE [LARGE SCALE GENOMIC DNA]</scope>
    <source>
        <strain evidence="25">VAC</strain>
    </source>
</reference>
<feature type="compositionally biased region" description="Acidic residues" evidence="18">
    <location>
        <begin position="453"/>
        <end position="469"/>
    </location>
</feature>
<dbReference type="EMBL" id="HQ009801">
    <property type="protein sequence ID" value="ADU04078.1"/>
    <property type="molecule type" value="Genomic_DNA"/>
</dbReference>
<dbReference type="EMBL" id="EU071044">
    <property type="protein sequence ID" value="ABW35297.1"/>
    <property type="molecule type" value="Genomic_DNA"/>
</dbReference>
<dbReference type="Gene3D" id="2.60.40.10">
    <property type="entry name" value="Immunoglobulins"/>
    <property type="match status" value="1"/>
</dbReference>
<reference evidence="22" key="1">
    <citation type="submission" date="2007-07" db="EMBL/GenBank/DDBJ databases">
        <title>Discovery and functional identification of novel Duck enteritis virus US8 gene.</title>
        <authorList>
            <person name="Cheng A.C."/>
            <person name="Wang M.S."/>
            <person name="Zhu D.K."/>
            <person name="Guo Y.F."/>
            <person name="Jia R.Y."/>
            <person name="Luo Q.H."/>
        </authorList>
    </citation>
    <scope>NUCLEOTIDE SEQUENCE</scope>
    <source>
        <strain evidence="22">CHv</strain>
    </source>
</reference>